<sequence length="213" mass="22589">MPYDTIFFDLDGTLIDSKPGVTRSFSRALCDCGIDAHPDSLNRVIGPPLEDSFKTFGLMGDTLGEAVVRFRRYYAADGIFDFSLYPGVADMARGLAGAGKRLFVATSKQEDSALRVLEHAGLAACFTGIAGASFADNRLRKEDVLRHACERHGVDPAQGCVMAGDTAYDVHGAHALGMPCVGVLYGFGTRPELENAGADAIAATVAELHAMLA</sequence>
<dbReference type="EMBL" id="FLUQ01000001">
    <property type="protein sequence ID" value="SBV98369.1"/>
    <property type="molecule type" value="Genomic_DNA"/>
</dbReference>
<dbReference type="Gene3D" id="1.10.150.240">
    <property type="entry name" value="Putative phosphatase, domain 2"/>
    <property type="match status" value="1"/>
</dbReference>
<dbReference type="SFLD" id="SFLDG01135">
    <property type="entry name" value="C1.5.6:_HAD__Beta-PGM__Phospha"/>
    <property type="match status" value="1"/>
</dbReference>
<dbReference type="AlphaFoldDB" id="A0A212JG04"/>
<gene>
    <name evidence="1" type="ORF">KL86DPRO_11378</name>
</gene>
<dbReference type="InterPro" id="IPR036412">
    <property type="entry name" value="HAD-like_sf"/>
</dbReference>
<dbReference type="InterPro" id="IPR023198">
    <property type="entry name" value="PGP-like_dom2"/>
</dbReference>
<accession>A0A212JG04</accession>
<dbReference type="SFLD" id="SFLDG01129">
    <property type="entry name" value="C1.5:_HAD__Beta-PGM__Phosphata"/>
    <property type="match status" value="1"/>
</dbReference>
<dbReference type="PANTHER" id="PTHR43434:SF20">
    <property type="entry name" value="5'-NUCLEOTIDASE"/>
    <property type="match status" value="1"/>
</dbReference>
<proteinExistence type="predicted"/>
<dbReference type="PANTHER" id="PTHR43434">
    <property type="entry name" value="PHOSPHOGLYCOLATE PHOSPHATASE"/>
    <property type="match status" value="1"/>
</dbReference>
<reference evidence="1" key="1">
    <citation type="submission" date="2016-04" db="EMBL/GenBank/DDBJ databases">
        <authorList>
            <person name="Evans L.H."/>
            <person name="Alamgir A."/>
            <person name="Owens N."/>
            <person name="Weber N.D."/>
            <person name="Virtaneva K."/>
            <person name="Barbian K."/>
            <person name="Babar A."/>
            <person name="Rosenke K."/>
        </authorList>
    </citation>
    <scope>NUCLEOTIDE SEQUENCE</scope>
    <source>
        <strain evidence="1">86</strain>
    </source>
</reference>
<dbReference type="GO" id="GO:0005829">
    <property type="term" value="C:cytosol"/>
    <property type="evidence" value="ECO:0007669"/>
    <property type="project" value="TreeGrafter"/>
</dbReference>
<organism evidence="1">
    <name type="scientific">uncultured delta proteobacterium</name>
    <dbReference type="NCBI Taxonomy" id="34034"/>
    <lineage>
        <taxon>Bacteria</taxon>
        <taxon>Deltaproteobacteria</taxon>
        <taxon>environmental samples</taxon>
    </lineage>
</organism>
<name>A0A212JG04_9DELT</name>
<protein>
    <recommendedName>
        <fullName evidence="2">5'-nucleotidase</fullName>
    </recommendedName>
</protein>
<dbReference type="InterPro" id="IPR050155">
    <property type="entry name" value="HAD-like_hydrolase_sf"/>
</dbReference>
<dbReference type="Gene3D" id="3.40.50.1000">
    <property type="entry name" value="HAD superfamily/HAD-like"/>
    <property type="match status" value="1"/>
</dbReference>
<dbReference type="GO" id="GO:0004713">
    <property type="term" value="F:protein tyrosine kinase activity"/>
    <property type="evidence" value="ECO:0007669"/>
    <property type="project" value="TreeGrafter"/>
</dbReference>
<dbReference type="SFLD" id="SFLDS00003">
    <property type="entry name" value="Haloacid_Dehalogenase"/>
    <property type="match status" value="1"/>
</dbReference>
<dbReference type="InterPro" id="IPR023214">
    <property type="entry name" value="HAD_sf"/>
</dbReference>
<dbReference type="Pfam" id="PF13419">
    <property type="entry name" value="HAD_2"/>
    <property type="match status" value="1"/>
</dbReference>
<evidence type="ECO:0008006" key="2">
    <source>
        <dbReference type="Google" id="ProtNLM"/>
    </source>
</evidence>
<dbReference type="SUPFAM" id="SSF56784">
    <property type="entry name" value="HAD-like"/>
    <property type="match status" value="1"/>
</dbReference>
<evidence type="ECO:0000313" key="1">
    <source>
        <dbReference type="EMBL" id="SBV98369.1"/>
    </source>
</evidence>
<dbReference type="InterPro" id="IPR041492">
    <property type="entry name" value="HAD_2"/>
</dbReference>